<dbReference type="RefSeq" id="WP_075767143.1">
    <property type="nucleotide sequence ID" value="NZ_MJIL01000092.1"/>
</dbReference>
<evidence type="ECO:0000256" key="1">
    <source>
        <dbReference type="ARBA" id="ARBA00001974"/>
    </source>
</evidence>
<keyword evidence="8" id="KW-1185">Reference proteome</keyword>
<accession>A0A1Q9GCQ3</accession>
<dbReference type="Gene3D" id="3.50.50.60">
    <property type="entry name" value="FAD/NAD(P)-binding domain"/>
    <property type="match status" value="1"/>
</dbReference>
<evidence type="ECO:0000256" key="2">
    <source>
        <dbReference type="ARBA" id="ARBA00022630"/>
    </source>
</evidence>
<dbReference type="STRING" id="1903952.BIT28_24370"/>
<dbReference type="NCBIfam" id="TIGR01813">
    <property type="entry name" value="flavo_cyto_c"/>
    <property type="match status" value="1"/>
</dbReference>
<evidence type="ECO:0000313" key="8">
    <source>
        <dbReference type="Proteomes" id="UP000186905"/>
    </source>
</evidence>
<dbReference type="OrthoDB" id="9148689at2"/>
<gene>
    <name evidence="7" type="ORF">BIT28_24370</name>
</gene>
<dbReference type="Pfam" id="PF00890">
    <property type="entry name" value="FAD_binding_2"/>
    <property type="match status" value="1"/>
</dbReference>
<dbReference type="Gene3D" id="3.90.700.10">
    <property type="entry name" value="Succinate dehydrogenase/fumarate reductase flavoprotein, catalytic domain"/>
    <property type="match status" value="1"/>
</dbReference>
<dbReference type="InterPro" id="IPR003953">
    <property type="entry name" value="FAD-dep_OxRdtase_2_FAD-bd"/>
</dbReference>
<sequence length="512" mass="54748">MSNDNCQKVDVSRRKLLAGGAAAATAMMLGSEASASQINNAISWDKTFDVLVIGSGFAALSAAIEARRKGLDVMIVEKMRVPGGNSTINGGLFAVAGSELQKEEGVEDSVELMVQDMMAAGRGINHPELTRAIAAGSPDAFKFVVECGAKFKPKLSWLGGHSVARTYLTHNASGSGIVRPLVKTARREGVVIRTECKMLNFITNDDKRIIGIQVKDGYRFPDEETGIVKHFKARRGVVLASGGFSRDTKFLSAQDPRLGGVIDSTNQPGATGEALRAAFRIGAVPVQLSLIQLGPWASPDEQGFGVASMFNIQSGFRYGIMVERATGKRFVNELADRKTRADAMIKNVKESGEPDYPIILVDSVGAKACPTLDRCLEYKVVHAFDRLEDLASHYQIPAEGLIESVTAYNEYVKNNDDLELGKPVSTATPIIKPPFYAVRGWPKVHHCMGGVEINPSAQVLHSETFEPIAGLYAAGEVTGGPHGASRLGSCAITDGLVMGRIAGNSVARNDAI</sequence>
<evidence type="ECO:0000259" key="6">
    <source>
        <dbReference type="Pfam" id="PF00890"/>
    </source>
</evidence>
<dbReference type="InterPro" id="IPR010960">
    <property type="entry name" value="Flavocytochrome_c"/>
</dbReference>
<comment type="caution">
    <text evidence="7">The sequence shown here is derived from an EMBL/GenBank/DDBJ whole genome shotgun (WGS) entry which is preliminary data.</text>
</comment>
<proteinExistence type="inferred from homology"/>
<dbReference type="PANTHER" id="PTHR43400">
    <property type="entry name" value="FUMARATE REDUCTASE"/>
    <property type="match status" value="1"/>
</dbReference>
<dbReference type="InterPro" id="IPR006311">
    <property type="entry name" value="TAT_signal"/>
</dbReference>
<evidence type="ECO:0000256" key="4">
    <source>
        <dbReference type="ARBA" id="ARBA00023002"/>
    </source>
</evidence>
<keyword evidence="4 5" id="KW-0560">Oxidoreductase</keyword>
<dbReference type="EMBL" id="MJIL01000092">
    <property type="protein sequence ID" value="OLQ72168.1"/>
    <property type="molecule type" value="Genomic_DNA"/>
</dbReference>
<dbReference type="InterPro" id="IPR027477">
    <property type="entry name" value="Succ_DH/fumarate_Rdtase_cat_sf"/>
</dbReference>
<dbReference type="AlphaFoldDB" id="A0A1Q9GCQ3"/>
<dbReference type="InterPro" id="IPR050315">
    <property type="entry name" value="FAD-oxidoreductase_2"/>
</dbReference>
<name>A0A1Q9GCQ3_9GAMM</name>
<dbReference type="PANTHER" id="PTHR43400:SF7">
    <property type="entry name" value="FAD-DEPENDENT OXIDOREDUCTASE 2 FAD BINDING DOMAIN-CONTAINING PROTEIN"/>
    <property type="match status" value="1"/>
</dbReference>
<organism evidence="7 8">
    <name type="scientific">Photobacterium proteolyticum</name>
    <dbReference type="NCBI Taxonomy" id="1903952"/>
    <lineage>
        <taxon>Bacteria</taxon>
        <taxon>Pseudomonadati</taxon>
        <taxon>Pseudomonadota</taxon>
        <taxon>Gammaproteobacteria</taxon>
        <taxon>Vibrionales</taxon>
        <taxon>Vibrionaceae</taxon>
        <taxon>Photobacterium</taxon>
    </lineage>
</organism>
<comment type="similarity">
    <text evidence="5">Belongs to the FAD-dependent oxidoreductase 2 family. FRD/SDH subfamily.</text>
</comment>
<feature type="domain" description="FAD-dependent oxidoreductase 2 FAD-binding" evidence="6">
    <location>
        <begin position="49"/>
        <end position="491"/>
    </location>
</feature>
<dbReference type="GO" id="GO:0016491">
    <property type="term" value="F:oxidoreductase activity"/>
    <property type="evidence" value="ECO:0007669"/>
    <property type="project" value="UniProtKB-KW"/>
</dbReference>
<reference evidence="7 8" key="1">
    <citation type="submission" date="2016-09" db="EMBL/GenBank/DDBJ databases">
        <title>Photobacterium proteolyticum sp. nov. a protease producing bacterium isolated from ocean sediments of Laizhou Bay.</title>
        <authorList>
            <person name="Li Y."/>
        </authorList>
    </citation>
    <scope>NUCLEOTIDE SEQUENCE [LARGE SCALE GENOMIC DNA]</scope>
    <source>
        <strain evidence="7 8">13-12</strain>
    </source>
</reference>
<dbReference type="Proteomes" id="UP000186905">
    <property type="component" value="Unassembled WGS sequence"/>
</dbReference>
<evidence type="ECO:0000313" key="7">
    <source>
        <dbReference type="EMBL" id="OLQ72168.1"/>
    </source>
</evidence>
<evidence type="ECO:0000256" key="5">
    <source>
        <dbReference type="RuleBase" id="RU366062"/>
    </source>
</evidence>
<dbReference type="InterPro" id="IPR036188">
    <property type="entry name" value="FAD/NAD-bd_sf"/>
</dbReference>
<protein>
    <submittedName>
        <fullName evidence="7">Flavocytochrome c</fullName>
    </submittedName>
</protein>
<keyword evidence="2 5" id="KW-0285">Flavoprotein</keyword>
<dbReference type="SUPFAM" id="SSF56425">
    <property type="entry name" value="Succinate dehydrogenase/fumarate reductase flavoprotein, catalytic domain"/>
    <property type="match status" value="1"/>
</dbReference>
<comment type="cofactor">
    <cofactor evidence="1">
        <name>FAD</name>
        <dbReference type="ChEBI" id="CHEBI:57692"/>
    </cofactor>
</comment>
<evidence type="ECO:0000256" key="3">
    <source>
        <dbReference type="ARBA" id="ARBA00022827"/>
    </source>
</evidence>
<dbReference type="PROSITE" id="PS51318">
    <property type="entry name" value="TAT"/>
    <property type="match status" value="1"/>
</dbReference>
<keyword evidence="3 5" id="KW-0274">FAD</keyword>
<dbReference type="SUPFAM" id="SSF51905">
    <property type="entry name" value="FAD/NAD(P)-binding domain"/>
    <property type="match status" value="1"/>
</dbReference>
<dbReference type="GO" id="GO:0010181">
    <property type="term" value="F:FMN binding"/>
    <property type="evidence" value="ECO:0007669"/>
    <property type="project" value="InterPro"/>
</dbReference>